<feature type="transmembrane region" description="Helical" evidence="1">
    <location>
        <begin position="679"/>
        <end position="697"/>
    </location>
</feature>
<evidence type="ECO:0000259" key="2">
    <source>
        <dbReference type="Pfam" id="PF01676"/>
    </source>
</evidence>
<dbReference type="OrthoDB" id="272139at2759"/>
<keyword evidence="4" id="KW-1185">Reference proteome</keyword>
<feature type="transmembrane region" description="Helical" evidence="1">
    <location>
        <begin position="789"/>
        <end position="808"/>
    </location>
</feature>
<feature type="transmembrane region" description="Helical" evidence="1">
    <location>
        <begin position="746"/>
        <end position="769"/>
    </location>
</feature>
<feature type="transmembrane region" description="Helical" evidence="1">
    <location>
        <begin position="647"/>
        <end position="667"/>
    </location>
</feature>
<feature type="transmembrane region" description="Helical" evidence="1">
    <location>
        <begin position="717"/>
        <end position="734"/>
    </location>
</feature>
<evidence type="ECO:0000256" key="1">
    <source>
        <dbReference type="SAM" id="Phobius"/>
    </source>
</evidence>
<feature type="transmembrane region" description="Helical" evidence="1">
    <location>
        <begin position="449"/>
        <end position="464"/>
    </location>
</feature>
<dbReference type="GO" id="GO:0051377">
    <property type="term" value="F:mannose-ethanolamine phosphotransferase activity"/>
    <property type="evidence" value="ECO:0007669"/>
    <property type="project" value="TreeGrafter"/>
</dbReference>
<dbReference type="Pfam" id="PF01676">
    <property type="entry name" value="Metalloenzyme"/>
    <property type="match status" value="1"/>
</dbReference>
<dbReference type="InterPro" id="IPR006124">
    <property type="entry name" value="Metalloenzyme"/>
</dbReference>
<dbReference type="InterPro" id="IPR039524">
    <property type="entry name" value="PIGO/GPI13"/>
</dbReference>
<dbReference type="FunFam" id="3.40.720.10:FF:000112">
    <property type="entry name" value="Uncharacterized protein"/>
    <property type="match status" value="1"/>
</dbReference>
<feature type="domain" description="Metalloenzyme" evidence="2">
    <location>
        <begin position="175"/>
        <end position="248"/>
    </location>
</feature>
<evidence type="ECO:0000313" key="3">
    <source>
        <dbReference type="EMBL" id="CAD8055281.1"/>
    </source>
</evidence>
<feature type="transmembrane region" description="Helical" evidence="1">
    <location>
        <begin position="7"/>
        <end position="27"/>
    </location>
</feature>
<organism evidence="3 4">
    <name type="scientific">Paramecium sonneborni</name>
    <dbReference type="NCBI Taxonomy" id="65129"/>
    <lineage>
        <taxon>Eukaryota</taxon>
        <taxon>Sar</taxon>
        <taxon>Alveolata</taxon>
        <taxon>Ciliophora</taxon>
        <taxon>Intramacronucleata</taxon>
        <taxon>Oligohymenophorea</taxon>
        <taxon>Peniculida</taxon>
        <taxon>Parameciidae</taxon>
        <taxon>Paramecium</taxon>
    </lineage>
</organism>
<dbReference type="AlphaFoldDB" id="A0A8S1KLH7"/>
<keyword evidence="1" id="KW-1133">Transmembrane helix</keyword>
<keyword evidence="1" id="KW-0472">Membrane</keyword>
<dbReference type="GO" id="GO:0006506">
    <property type="term" value="P:GPI anchor biosynthetic process"/>
    <property type="evidence" value="ECO:0007669"/>
    <property type="project" value="InterPro"/>
</dbReference>
<gene>
    <name evidence="3" type="ORF">PSON_ATCC_30995.1.T0090164</name>
</gene>
<sequence>MIYEKCLIKTLVLFCTMGLLLFFKGYFIDRRYLLDRSKGTMKPTQPVILLVIDSLRIDLAFSQNFTFIKKMSKEKPDQTLFFLSLAEVPTVTGPRLQAMTSGNFPPLSKLLDNFHASIIKEDNLLFQMNRFNKKTFFVGDDIWMGLYPDQFTVQFPKKSSNINDLSSIDEFISLKLNKNINQGYDLIVAHFQGLDHAGHKNNKVLNNQDLEDQLGHTDGIIAQIYEKMSNDTILLITGDHGMANDGNHGGNSTEETNTLLFAIKKQGKFYPKYMESIPQLKDNYQSTLVNQSQYIRKISQIDLVPTLAILLGIPIPYSNLGYLINEFFNSEKHCLDNLKQVMNFVETIHNRQGKFTYSQKSQWQNQYQNVKNCKDALILMNDIQVVARKIWNEYNFPLLHLSFLLQFLIFIFFIFTMIVLKQSSENDDHIKTQEIISAFKHALQDNQKLTLFLVILAAILFFMYEIEILITIVLTLILFYFDFILFIKIKKNRILRQNQQQWSLIQQPIQNPTDFDKLIKISLYLFFIYKIILQGQLLLSIQELQFEENYLYKEINKLLMISSIICILNLIFRLINQLENESIFSKIKDTIISCATAMIIYYALNFEQLYYLKNEGYEFLLQFRYLMYLSVIFLHVCLFMYQKESPILDKILAQFGLVLIDIFYTYLNVLCQGQPYRELVILHIPKIIYLISFYYFFSKDPIFLFLSCVVVSDTNGLMIYSCEILIFILLYFHWKSLLKFQMISFFAMLSLICQITWFIFGNLCTISSIKLERAFVGVQDFHLWLNPFILAFFLLGPYLAGLIFIRYIGPQLCKQGELIDTQVRNSKNLFKLMFLFNFYIQIQFTQIHSYKNAGGLIDIQFKYIFDAVTFFTVCLFMFLI</sequence>
<feature type="transmembrane region" description="Helical" evidence="1">
    <location>
        <begin position="859"/>
        <end position="879"/>
    </location>
</feature>
<feature type="transmembrane region" description="Helical" evidence="1">
    <location>
        <begin position="587"/>
        <end position="604"/>
    </location>
</feature>
<reference evidence="3" key="1">
    <citation type="submission" date="2021-01" db="EMBL/GenBank/DDBJ databases">
        <authorList>
            <consortium name="Genoscope - CEA"/>
            <person name="William W."/>
        </authorList>
    </citation>
    <scope>NUCLEOTIDE SEQUENCE</scope>
</reference>
<proteinExistence type="predicted"/>
<dbReference type="EMBL" id="CAJJDN010000009">
    <property type="protein sequence ID" value="CAD8055281.1"/>
    <property type="molecule type" value="Genomic_DNA"/>
</dbReference>
<feature type="transmembrane region" description="Helical" evidence="1">
    <location>
        <begin position="558"/>
        <end position="575"/>
    </location>
</feature>
<dbReference type="GO" id="GO:0046872">
    <property type="term" value="F:metal ion binding"/>
    <property type="evidence" value="ECO:0007669"/>
    <property type="project" value="InterPro"/>
</dbReference>
<dbReference type="PANTHER" id="PTHR23071:SF1">
    <property type="entry name" value="GPI ETHANOLAMINE PHOSPHATE TRANSFERASE 3"/>
    <property type="match status" value="1"/>
</dbReference>
<keyword evidence="1" id="KW-0812">Transmembrane</keyword>
<comment type="caution">
    <text evidence="3">The sequence shown here is derived from an EMBL/GenBank/DDBJ whole genome shotgun (WGS) entry which is preliminary data.</text>
</comment>
<feature type="transmembrane region" description="Helical" evidence="1">
    <location>
        <begin position="829"/>
        <end position="847"/>
    </location>
</feature>
<dbReference type="GO" id="GO:0005789">
    <property type="term" value="C:endoplasmic reticulum membrane"/>
    <property type="evidence" value="ECO:0007669"/>
    <property type="project" value="TreeGrafter"/>
</dbReference>
<feature type="transmembrane region" description="Helical" evidence="1">
    <location>
        <begin position="470"/>
        <end position="487"/>
    </location>
</feature>
<accession>A0A8S1KLH7</accession>
<evidence type="ECO:0000313" key="4">
    <source>
        <dbReference type="Proteomes" id="UP000692954"/>
    </source>
</evidence>
<feature type="transmembrane region" description="Helical" evidence="1">
    <location>
        <begin position="398"/>
        <end position="420"/>
    </location>
</feature>
<dbReference type="CDD" id="cd16019">
    <property type="entry name" value="GPI_EPT"/>
    <property type="match status" value="1"/>
</dbReference>
<protein>
    <recommendedName>
        <fullName evidence="2">Metalloenzyme domain-containing protein</fullName>
    </recommendedName>
</protein>
<feature type="transmembrane region" description="Helical" evidence="1">
    <location>
        <begin position="625"/>
        <end position="641"/>
    </location>
</feature>
<dbReference type="Proteomes" id="UP000692954">
    <property type="component" value="Unassembled WGS sequence"/>
</dbReference>
<name>A0A8S1KLH7_9CILI</name>
<dbReference type="PANTHER" id="PTHR23071">
    <property type="entry name" value="PHOSPHATIDYLINOSITOL GLYCAN"/>
    <property type="match status" value="1"/>
</dbReference>